<protein>
    <recommendedName>
        <fullName evidence="1">DUF2357 domain-containing protein</fullName>
    </recommendedName>
</protein>
<gene>
    <name evidence="2" type="ORF">VroAM7_15960</name>
</gene>
<feature type="domain" description="DUF2357" evidence="1">
    <location>
        <begin position="83"/>
        <end position="223"/>
    </location>
</feature>
<dbReference type="Proteomes" id="UP000315115">
    <property type="component" value="Chromosome 1"/>
</dbReference>
<dbReference type="AlphaFoldDB" id="A0A510I5F8"/>
<evidence type="ECO:0000313" key="3">
    <source>
        <dbReference type="Proteomes" id="UP000315115"/>
    </source>
</evidence>
<name>A0A510I5F8_9VIBR</name>
<evidence type="ECO:0000313" key="2">
    <source>
        <dbReference type="EMBL" id="BBL88943.1"/>
    </source>
</evidence>
<sequence>MIDVVKEQLTDFGQLYSRYHAQEPIALQLLQTQNYFLKELSFDPINGDALPLRMSNWLTHNKMQNESGELHDHVTQLVDHCVDAIGNILLSPRQTVIRVHEMTPVYLAQRLDSRSVQWLSRKPGNNMREKLAANPNILASTRKMSLDTLENRLLKSLLKRLENLLLYRLEAGFQLTEKQEGLLISIKQALRLKEFVAIKPWQNMPPNNVLLQDKQYRKVWRAWQLLQRLELNCQRQQQEFVASGFVMFSTLLTQLSSMTSCVVLDQPWQFKLDYLSICTGHKFREKPAQVTVEAIESVVDDTSHGKIKPSAKLTLLLTETGHIKVTRYSKLGGTQTWNLDFQLVNGLTYVKLTSDSRNHQRNEKPILATPENYLYLTQSLLNQVILHDQKMRNVANTSLNGVSDFITLMLDGASCKALLGSNTSGRWLGPLFIDNRGLDCSQSRALDLSDDVFSAQELTLVSQDDKNRQISLFSSELARQLKPTIGMHYLVHDHHSDFETYELRREINRNFTNATPLPKSIASVFSTLTKQQFKRNDLIMVLDSDHEGIYATPIIYCWGENPGDEYLERHPSIKLSTQGERHLLQDALEQSGLPKNVAERFIELYSYREIVTNKANLVLKDANYWYRIPTGLKVSRVDIKDALIKEVGYKKFEKAYFVSVSPAIKHQKGIKATQWLKSDPLSGSQRLLKLQHQQPKKIFWKDHLPQLMTRLPVNGIEKDFFFVDSYTSIKPERDISVPIDIEQTFTLPSGKKDIRFSVYQGKGSNRQAFSLLLTLKQALKSDCVCDLTLTYTYGEEQPYKLRFTPIEGSNVPFHYVDAQWGKKENQEVVRTLAIPIFPERLSFEDLRAYSSRSGKKEDIVDWIESNFEQLDDIYQFMRFGKNKKRFNFAYRDIDWIPNKDFGFYKSHANYESIFVHKDQFKELDTSSEEYFSGDVLTKGDNRYSLVNVGLQGELSRYERKNLSKSWRFPMITFSEQSRCFDDQEIPVVFAQKGKQAIVQAEDTLKLLNGNDVVLERELKQFLCYCHKLMPQTISDELLQNSTDKSLLRREKTWFTYALGDVSQSWQKELLSNILNPVDDSGGTRAVSFEILSVAMWRVESAVHQLSFEQLCSLAERLNNWLLDEIKWLKIEDKSFKWNSFILRLELLLALLRTRESSDNKISTLFSLDSQMTETLLSTVEQITDKQGAALAQQINLPGVHSRVKLAIDKPEGYHRTPDLLYALKLYLSGEDGADQITITELINNE</sequence>
<reference evidence="3" key="1">
    <citation type="submission" date="2019-07" db="EMBL/GenBank/DDBJ databases">
        <title>Complete Genome Sequences of Vibrion rotiferianus strain AM7.</title>
        <authorList>
            <person name="Miyazaki K."/>
            <person name="Wiseschart A."/>
            <person name="Pootanakit K."/>
            <person name="Ishimori K."/>
            <person name="Kitahara K."/>
        </authorList>
    </citation>
    <scope>NUCLEOTIDE SEQUENCE [LARGE SCALE GENOMIC DNA]</scope>
    <source>
        <strain evidence="3">AM7</strain>
    </source>
</reference>
<proteinExistence type="predicted"/>
<dbReference type="Pfam" id="PF09823">
    <property type="entry name" value="DUF2357"/>
    <property type="match status" value="1"/>
</dbReference>
<organism evidence="2 3">
    <name type="scientific">Vibrio rotiferianus</name>
    <dbReference type="NCBI Taxonomy" id="190895"/>
    <lineage>
        <taxon>Bacteria</taxon>
        <taxon>Pseudomonadati</taxon>
        <taxon>Pseudomonadota</taxon>
        <taxon>Gammaproteobacteria</taxon>
        <taxon>Vibrionales</taxon>
        <taxon>Vibrionaceae</taxon>
        <taxon>Vibrio</taxon>
    </lineage>
</organism>
<evidence type="ECO:0000259" key="1">
    <source>
        <dbReference type="Pfam" id="PF09823"/>
    </source>
</evidence>
<dbReference type="RefSeq" id="WP_143692535.1">
    <property type="nucleotide sequence ID" value="NZ_AP019798.1"/>
</dbReference>
<dbReference type="InterPro" id="IPR018633">
    <property type="entry name" value="DUF2357"/>
</dbReference>
<accession>A0A510I5F8</accession>
<dbReference type="EMBL" id="AP019798">
    <property type="protein sequence ID" value="BBL88943.1"/>
    <property type="molecule type" value="Genomic_DNA"/>
</dbReference>